<feature type="transmembrane region" description="Helical" evidence="2">
    <location>
        <begin position="35"/>
        <end position="54"/>
    </location>
</feature>
<feature type="transmembrane region" description="Helical" evidence="2">
    <location>
        <begin position="66"/>
        <end position="86"/>
    </location>
</feature>
<keyword evidence="2" id="KW-0812">Transmembrane</keyword>
<feature type="compositionally biased region" description="Basic and acidic residues" evidence="1">
    <location>
        <begin position="301"/>
        <end position="311"/>
    </location>
</feature>
<feature type="compositionally biased region" description="Basic and acidic residues" evidence="1">
    <location>
        <begin position="285"/>
        <end position="294"/>
    </location>
</feature>
<feature type="transmembrane region" description="Helical" evidence="2">
    <location>
        <begin position="98"/>
        <end position="117"/>
    </location>
</feature>
<dbReference type="Proteomes" id="UP000630887">
    <property type="component" value="Unassembled WGS sequence"/>
</dbReference>
<evidence type="ECO:0000313" key="4">
    <source>
        <dbReference type="Proteomes" id="UP000630887"/>
    </source>
</evidence>
<dbReference type="EMBL" id="BONI01000007">
    <property type="protein sequence ID" value="GIG04435.1"/>
    <property type="molecule type" value="Genomic_DNA"/>
</dbReference>
<dbReference type="AlphaFoldDB" id="A0A8J3KYJ5"/>
<reference evidence="3 4" key="1">
    <citation type="submission" date="2021-01" db="EMBL/GenBank/DDBJ databases">
        <title>Whole genome shotgun sequence of Catellatospora coxensis NBRC 107359.</title>
        <authorList>
            <person name="Komaki H."/>
            <person name="Tamura T."/>
        </authorList>
    </citation>
    <scope>NUCLEOTIDE SEQUENCE [LARGE SCALE GENOMIC DNA]</scope>
    <source>
        <strain evidence="3 4">NBRC 107359</strain>
    </source>
</reference>
<keyword evidence="4" id="KW-1185">Reference proteome</keyword>
<feature type="region of interest" description="Disordered" evidence="1">
    <location>
        <begin position="285"/>
        <end position="311"/>
    </location>
</feature>
<gene>
    <name evidence="3" type="ORF">Cco03nite_11350</name>
</gene>
<keyword evidence="2" id="KW-0472">Membrane</keyword>
<proteinExistence type="predicted"/>
<comment type="caution">
    <text evidence="3">The sequence shown here is derived from an EMBL/GenBank/DDBJ whole genome shotgun (WGS) entry which is preliminary data.</text>
</comment>
<organism evidence="3 4">
    <name type="scientific">Catellatospora coxensis</name>
    <dbReference type="NCBI Taxonomy" id="310354"/>
    <lineage>
        <taxon>Bacteria</taxon>
        <taxon>Bacillati</taxon>
        <taxon>Actinomycetota</taxon>
        <taxon>Actinomycetes</taxon>
        <taxon>Micromonosporales</taxon>
        <taxon>Micromonosporaceae</taxon>
        <taxon>Catellatospora</taxon>
    </lineage>
</organism>
<evidence type="ECO:0000256" key="1">
    <source>
        <dbReference type="SAM" id="MobiDB-lite"/>
    </source>
</evidence>
<sequence>MASRSSLPLTPGDAGAVPASWRHEMDTPERAKGPLHLLFVFYLAMAGLALYGQSDGLMAWLNIDRIPALLIGFAIELLAAVLLGFADWRRTDRGEQAIAARLLSIAVALGVAGLNFFGHDASVGQRLLFTGASLAGYAVWTLHSNARRRDALRAAGRLAGQPPVFGLGAWLREPKVVWRARQVATADTTLSVHDALAQARTDMAAEERHRAIAAALRRKLAKSLDSTSADIAMVSYDLDEVAARLAKSVDYGRLTGLLAADIHPDRIAEGRTAKRSTPIATPDAVRVDDADKPQPKPTNARKSDSGRKADAATRVRAALADNPGATQAEIARAARTSDRTVRRVLSAARPDIDAIAAAV</sequence>
<accession>A0A8J3KYJ5</accession>
<evidence type="ECO:0000256" key="2">
    <source>
        <dbReference type="SAM" id="Phobius"/>
    </source>
</evidence>
<keyword evidence="2" id="KW-1133">Transmembrane helix</keyword>
<name>A0A8J3KYJ5_9ACTN</name>
<protein>
    <submittedName>
        <fullName evidence="3">Uncharacterized protein</fullName>
    </submittedName>
</protein>
<evidence type="ECO:0000313" key="3">
    <source>
        <dbReference type="EMBL" id="GIG04435.1"/>
    </source>
</evidence>